<organism evidence="3 4">
    <name type="scientific">Streptomyces chattanoogensis</name>
    <dbReference type="NCBI Taxonomy" id="66876"/>
    <lineage>
        <taxon>Bacteria</taxon>
        <taxon>Bacillati</taxon>
        <taxon>Actinomycetota</taxon>
        <taxon>Actinomycetes</taxon>
        <taxon>Kitasatosporales</taxon>
        <taxon>Streptomycetaceae</taxon>
        <taxon>Streptomyces</taxon>
    </lineage>
</organism>
<comment type="caution">
    <text evidence="3">The sequence shown here is derived from an EMBL/GenBank/DDBJ whole genome shotgun (WGS) entry which is preliminary data.</text>
</comment>
<accession>A0A0N1JZU9</accession>
<dbReference type="PATRIC" id="fig|66876.3.peg.708"/>
<dbReference type="CDD" id="cd01014">
    <property type="entry name" value="nicotinamidase_related"/>
    <property type="match status" value="1"/>
</dbReference>
<evidence type="ECO:0000256" key="1">
    <source>
        <dbReference type="ARBA" id="ARBA00022801"/>
    </source>
</evidence>
<dbReference type="AlphaFoldDB" id="A0A0N1JZU9"/>
<dbReference type="PANTHER" id="PTHR43540:SF1">
    <property type="entry name" value="ISOCHORISMATASE HYDROLASE"/>
    <property type="match status" value="1"/>
</dbReference>
<feature type="domain" description="Isochorismatase-like" evidence="2">
    <location>
        <begin position="7"/>
        <end position="154"/>
    </location>
</feature>
<dbReference type="Gene3D" id="3.40.50.850">
    <property type="entry name" value="Isochorismatase-like"/>
    <property type="match status" value="1"/>
</dbReference>
<dbReference type="PANTHER" id="PTHR43540">
    <property type="entry name" value="PEROXYUREIDOACRYLATE/UREIDOACRYLATE AMIDOHYDROLASE-RELATED"/>
    <property type="match status" value="1"/>
</dbReference>
<keyword evidence="1" id="KW-0378">Hydrolase</keyword>
<dbReference type="InterPro" id="IPR050272">
    <property type="entry name" value="Isochorismatase-like_hydrls"/>
</dbReference>
<dbReference type="Proteomes" id="UP000037982">
    <property type="component" value="Unassembled WGS sequence"/>
</dbReference>
<dbReference type="RefSeq" id="WP_053922269.1">
    <property type="nucleotide sequence ID" value="NZ_LGKG01000002.1"/>
</dbReference>
<sequence>MEITQNAALVVVDVQKAFDASEFWGPRNNPAADENIASLIAAWQDTDRPVVFVRHDSDKPGSPLRPGYDGNDFKEYVQKRRGKSGGPELLVTKSVNSAFYGTPDLDDWFKAAGITQVVLAGIQTNMCVETTARMGGNLGYDMLVALDATHTFDLTGPNGWHLTADELARASAVSLHGGGFAQVVTTGELVAAVRP</sequence>
<dbReference type="InterPro" id="IPR036380">
    <property type="entry name" value="Isochorismatase-like_sf"/>
</dbReference>
<proteinExistence type="predicted"/>
<dbReference type="Pfam" id="PF00857">
    <property type="entry name" value="Isochorismatase"/>
    <property type="match status" value="1"/>
</dbReference>
<dbReference type="EMBL" id="LGKG01000002">
    <property type="protein sequence ID" value="KPC66497.1"/>
    <property type="molecule type" value="Genomic_DNA"/>
</dbReference>
<protein>
    <submittedName>
        <fullName evidence="3">Isochorismatase</fullName>
    </submittedName>
</protein>
<reference evidence="4" key="1">
    <citation type="submission" date="2015-07" db="EMBL/GenBank/DDBJ databases">
        <authorList>
            <person name="Ju K.-S."/>
            <person name="Doroghazi J.R."/>
            <person name="Metcalf W.W."/>
        </authorList>
    </citation>
    <scope>NUCLEOTIDE SEQUENCE [LARGE SCALE GENOMIC DNA]</scope>
    <source>
        <strain evidence="4">NRRL ISP-5002</strain>
    </source>
</reference>
<dbReference type="InterPro" id="IPR000868">
    <property type="entry name" value="Isochorismatase-like_dom"/>
</dbReference>
<gene>
    <name evidence="3" type="ORF">ADL29_03365</name>
</gene>
<dbReference type="GO" id="GO:0016787">
    <property type="term" value="F:hydrolase activity"/>
    <property type="evidence" value="ECO:0007669"/>
    <property type="project" value="UniProtKB-KW"/>
</dbReference>
<evidence type="ECO:0000313" key="3">
    <source>
        <dbReference type="EMBL" id="KPC66497.1"/>
    </source>
</evidence>
<dbReference type="SUPFAM" id="SSF52499">
    <property type="entry name" value="Isochorismatase-like hydrolases"/>
    <property type="match status" value="1"/>
</dbReference>
<keyword evidence="4" id="KW-1185">Reference proteome</keyword>
<evidence type="ECO:0000313" key="4">
    <source>
        <dbReference type="Proteomes" id="UP000037982"/>
    </source>
</evidence>
<name>A0A0N1JZU9_9ACTN</name>
<evidence type="ECO:0000259" key="2">
    <source>
        <dbReference type="Pfam" id="PF00857"/>
    </source>
</evidence>